<dbReference type="InterPro" id="IPR006740">
    <property type="entry name" value="DUF604"/>
</dbReference>
<comment type="caution">
    <text evidence="2">The sequence shown here is derived from an EMBL/GenBank/DDBJ whole genome shotgun (WGS) entry which is preliminary data.</text>
</comment>
<keyword evidence="1" id="KW-1133">Transmembrane helix</keyword>
<feature type="transmembrane region" description="Helical" evidence="1">
    <location>
        <begin position="15"/>
        <end position="35"/>
    </location>
</feature>
<dbReference type="FunFam" id="3.90.550.50:FF:000006">
    <property type="entry name" value="Fringe-related protein-like"/>
    <property type="match status" value="1"/>
</dbReference>
<dbReference type="PANTHER" id="PTHR10811">
    <property type="entry name" value="FRINGE-RELATED"/>
    <property type="match status" value="1"/>
</dbReference>
<name>A0A0K9Q2Z6_ZOSMR</name>
<dbReference type="STRING" id="29655.A0A0K9Q2Z6"/>
<sequence length="476" mass="54725">MAAIKIPSKIIGSRLCMLTWVILIFSFICIIYKIYLLDSFMQSSIHPFSVSTGEEEKPTALRHVVFGIAASANMWEQRKNYIKLWYHPNRTRGIVWLDEPVPLNNSDRAELPPIQISSEIPFSHPSGRRSAIRISRIILETLALNLTNVRWFVMCDDDTVFLPDNLVGVLANYDHLQYYYIGTSSESHHQNIKLSNRMAYGGGGFAISYALAVLLGKNLDACIRRYHGFFGSDQRIQACMAELGVPLIRHSGFHQYDVNGEIFGLLAAHPVVPFVSFHHLDVLSPMFPKHTRIEGLKKIFQGPVSLDSAGMMQQSFCYDVDGDRTVGVAWGYAVQMVKGKMSPWEMEIPLRTFKHWTKNWDNYDKHAYAFPIRELPLDHCKRPIVYYLNSSILNGKTDITVTKYDNPNRLQFFIGSKNHTCDETTIEEMIVYKLRDPDIWKRSPRRNCCRVEEKAKKMMRIHVGVCTDDEYKPMMI</sequence>
<dbReference type="EMBL" id="LFYR01000235">
    <property type="protein sequence ID" value="KMZ74872.1"/>
    <property type="molecule type" value="Genomic_DNA"/>
</dbReference>
<dbReference type="GO" id="GO:0008375">
    <property type="term" value="F:acetylglucosaminyltransferase activity"/>
    <property type="evidence" value="ECO:0000318"/>
    <property type="project" value="GO_Central"/>
</dbReference>
<dbReference type="OMA" id="WEMEIPL"/>
<reference evidence="3" key="1">
    <citation type="journal article" date="2016" name="Nature">
        <title>The genome of the seagrass Zostera marina reveals angiosperm adaptation to the sea.</title>
        <authorList>
            <person name="Olsen J.L."/>
            <person name="Rouze P."/>
            <person name="Verhelst B."/>
            <person name="Lin Y.-C."/>
            <person name="Bayer T."/>
            <person name="Collen J."/>
            <person name="Dattolo E."/>
            <person name="De Paoli E."/>
            <person name="Dittami S."/>
            <person name="Maumus F."/>
            <person name="Michel G."/>
            <person name="Kersting A."/>
            <person name="Lauritano C."/>
            <person name="Lohaus R."/>
            <person name="Toepel M."/>
            <person name="Tonon T."/>
            <person name="Vanneste K."/>
            <person name="Amirebrahimi M."/>
            <person name="Brakel J."/>
            <person name="Bostroem C."/>
            <person name="Chovatia M."/>
            <person name="Grimwood J."/>
            <person name="Jenkins J.W."/>
            <person name="Jueterbock A."/>
            <person name="Mraz A."/>
            <person name="Stam W.T."/>
            <person name="Tice H."/>
            <person name="Bornberg-Bauer E."/>
            <person name="Green P.J."/>
            <person name="Pearson G.A."/>
            <person name="Procaccini G."/>
            <person name="Duarte C.M."/>
            <person name="Schmutz J."/>
            <person name="Reusch T.B.H."/>
            <person name="Van de Peer Y."/>
        </authorList>
    </citation>
    <scope>NUCLEOTIDE SEQUENCE [LARGE SCALE GENOMIC DNA]</scope>
    <source>
        <strain evidence="3">cv. Finnish</strain>
    </source>
</reference>
<gene>
    <name evidence="2" type="ORF">ZOSMA_121G00470</name>
</gene>
<evidence type="ECO:0000313" key="3">
    <source>
        <dbReference type="Proteomes" id="UP000036987"/>
    </source>
</evidence>
<dbReference type="Pfam" id="PF04646">
    <property type="entry name" value="DUF604"/>
    <property type="match status" value="1"/>
</dbReference>
<dbReference type="AlphaFoldDB" id="A0A0K9Q2Z6"/>
<evidence type="ECO:0000313" key="2">
    <source>
        <dbReference type="EMBL" id="KMZ74872.1"/>
    </source>
</evidence>
<proteinExistence type="predicted"/>
<organism evidence="2 3">
    <name type="scientific">Zostera marina</name>
    <name type="common">Eelgrass</name>
    <dbReference type="NCBI Taxonomy" id="29655"/>
    <lineage>
        <taxon>Eukaryota</taxon>
        <taxon>Viridiplantae</taxon>
        <taxon>Streptophyta</taxon>
        <taxon>Embryophyta</taxon>
        <taxon>Tracheophyta</taxon>
        <taxon>Spermatophyta</taxon>
        <taxon>Magnoliopsida</taxon>
        <taxon>Liliopsida</taxon>
        <taxon>Zosteraceae</taxon>
        <taxon>Zostera</taxon>
    </lineage>
</organism>
<keyword evidence="3" id="KW-1185">Reference proteome</keyword>
<protein>
    <submittedName>
        <fullName evidence="2">Uncharacterized protein</fullName>
    </submittedName>
</protein>
<keyword evidence="1" id="KW-0472">Membrane</keyword>
<evidence type="ECO:0000256" key="1">
    <source>
        <dbReference type="SAM" id="Phobius"/>
    </source>
</evidence>
<accession>A0A0K9Q2Z6</accession>
<dbReference type="OrthoDB" id="421979at2759"/>
<dbReference type="Gene3D" id="3.90.550.50">
    <property type="match status" value="1"/>
</dbReference>
<keyword evidence="1" id="KW-0812">Transmembrane</keyword>
<dbReference type="Proteomes" id="UP000036987">
    <property type="component" value="Unassembled WGS sequence"/>
</dbReference>